<comment type="caution">
    <text evidence="1">The sequence shown here is derived from an EMBL/GenBank/DDBJ whole genome shotgun (WGS) entry which is preliminary data.</text>
</comment>
<dbReference type="Gene3D" id="3.30.420.10">
    <property type="entry name" value="Ribonuclease H-like superfamily/Ribonuclease H"/>
    <property type="match status" value="1"/>
</dbReference>
<dbReference type="PANTHER" id="PTHR47169">
    <property type="entry name" value="OS01G0541250 PROTEIN"/>
    <property type="match status" value="1"/>
</dbReference>
<dbReference type="GO" id="GO:0003676">
    <property type="term" value="F:nucleic acid binding"/>
    <property type="evidence" value="ECO:0007669"/>
    <property type="project" value="InterPro"/>
</dbReference>
<accession>A0A9W6XSE1</accession>
<keyword evidence="2" id="KW-1185">Reference proteome</keyword>
<reference evidence="1" key="1">
    <citation type="submission" date="2023-04" db="EMBL/GenBank/DDBJ databases">
        <title>Phytophthora fragariaefolia NBRC 109709.</title>
        <authorList>
            <person name="Ichikawa N."/>
            <person name="Sato H."/>
            <person name="Tonouchi N."/>
        </authorList>
    </citation>
    <scope>NUCLEOTIDE SEQUENCE</scope>
    <source>
        <strain evidence="1">NBRC 109709</strain>
    </source>
</reference>
<sequence>MASPHVSPYNDDIVQAGELDGWRIEMTCQPPRSPDLNVLDLGIFNALQAIQYRKDTKNLDTMIDAVNDAFDKISPSIIDKSFVTLQKIMQCVIEKGGGNDYKLSRVRKHYYIGSTSPVAIPISTEVAENGFRLLAKLNQE</sequence>
<dbReference type="AlphaFoldDB" id="A0A9W6XSE1"/>
<dbReference type="Proteomes" id="UP001165121">
    <property type="component" value="Unassembled WGS sequence"/>
</dbReference>
<evidence type="ECO:0000313" key="2">
    <source>
        <dbReference type="Proteomes" id="UP001165121"/>
    </source>
</evidence>
<gene>
    <name evidence="1" type="ORF">Pfra01_001523600</name>
</gene>
<name>A0A9W6XSE1_9STRA</name>
<proteinExistence type="predicted"/>
<dbReference type="OrthoDB" id="90530at2759"/>
<dbReference type="EMBL" id="BSXT01001647">
    <property type="protein sequence ID" value="GMF44142.1"/>
    <property type="molecule type" value="Genomic_DNA"/>
</dbReference>
<dbReference type="PANTHER" id="PTHR47169:SF2">
    <property type="entry name" value="OS01G0541250 PROTEIN"/>
    <property type="match status" value="1"/>
</dbReference>
<protein>
    <submittedName>
        <fullName evidence="1">Unnamed protein product</fullName>
    </submittedName>
</protein>
<organism evidence="1 2">
    <name type="scientific">Phytophthora fragariaefolia</name>
    <dbReference type="NCBI Taxonomy" id="1490495"/>
    <lineage>
        <taxon>Eukaryota</taxon>
        <taxon>Sar</taxon>
        <taxon>Stramenopiles</taxon>
        <taxon>Oomycota</taxon>
        <taxon>Peronosporomycetes</taxon>
        <taxon>Peronosporales</taxon>
        <taxon>Peronosporaceae</taxon>
        <taxon>Phytophthora</taxon>
    </lineage>
</organism>
<dbReference type="InterPro" id="IPR036397">
    <property type="entry name" value="RNaseH_sf"/>
</dbReference>
<evidence type="ECO:0000313" key="1">
    <source>
        <dbReference type="EMBL" id="GMF44142.1"/>
    </source>
</evidence>